<dbReference type="Proteomes" id="UP000661163">
    <property type="component" value="Unassembled WGS sequence"/>
</dbReference>
<protein>
    <recommendedName>
        <fullName evidence="1">Transposase IS204/IS1001/IS1096/IS1165 DDE domain-containing protein</fullName>
    </recommendedName>
</protein>
<dbReference type="Pfam" id="PF01610">
    <property type="entry name" value="DDE_Tnp_ISL3"/>
    <property type="match status" value="1"/>
</dbReference>
<accession>A0AAE4YXD2</accession>
<comment type="caution">
    <text evidence="2">The sequence shown here is derived from an EMBL/GenBank/DDBJ whole genome shotgun (WGS) entry which is preliminary data.</text>
</comment>
<dbReference type="PANTHER" id="PTHR33498:SF1">
    <property type="entry name" value="TRANSPOSASE FOR INSERTION SEQUENCE ELEMENT IS1557"/>
    <property type="match status" value="1"/>
</dbReference>
<sequence>MPVSADTILRIARTRPSDNGEAPRILGVDDWAWRRGRRYGTILVDLETNNVVDLLPDREKDTLSEGLGDHPQAIWESGGFCEVRSLCVRH</sequence>
<gene>
    <name evidence="2" type="ORF">GR217_32645</name>
</gene>
<evidence type="ECO:0000313" key="3">
    <source>
        <dbReference type="Proteomes" id="UP000661163"/>
    </source>
</evidence>
<dbReference type="EMBL" id="WUFC01000040">
    <property type="protein sequence ID" value="NEI52384.1"/>
    <property type="molecule type" value="Genomic_DNA"/>
</dbReference>
<dbReference type="InterPro" id="IPR047951">
    <property type="entry name" value="Transpos_ISL3"/>
</dbReference>
<organism evidence="2 3">
    <name type="scientific">Rhizobium ruizarguesonis</name>
    <dbReference type="NCBI Taxonomy" id="2081791"/>
    <lineage>
        <taxon>Bacteria</taxon>
        <taxon>Pseudomonadati</taxon>
        <taxon>Pseudomonadota</taxon>
        <taxon>Alphaproteobacteria</taxon>
        <taxon>Hyphomicrobiales</taxon>
        <taxon>Rhizobiaceae</taxon>
        <taxon>Rhizobium/Agrobacterium group</taxon>
        <taxon>Rhizobium</taxon>
    </lineage>
</organism>
<dbReference type="PANTHER" id="PTHR33498">
    <property type="entry name" value="TRANSPOSASE FOR INSERTION SEQUENCE ELEMENT IS1557"/>
    <property type="match status" value="1"/>
</dbReference>
<evidence type="ECO:0000313" key="2">
    <source>
        <dbReference type="EMBL" id="NEI52384.1"/>
    </source>
</evidence>
<dbReference type="AlphaFoldDB" id="A0AAE4YXD2"/>
<name>A0AAE4YXD2_9HYPH</name>
<proteinExistence type="predicted"/>
<dbReference type="InterPro" id="IPR002560">
    <property type="entry name" value="Transposase_DDE"/>
</dbReference>
<evidence type="ECO:0000259" key="1">
    <source>
        <dbReference type="Pfam" id="PF01610"/>
    </source>
</evidence>
<reference evidence="2 3" key="1">
    <citation type="submission" date="2019-12" db="EMBL/GenBank/DDBJ databases">
        <title>Rhizobium genotypes associated with high levels of biological nitrogen fixation by grain legumes in a temperate-maritime cropping system.</title>
        <authorList>
            <person name="Maluk M."/>
            <person name="Francesc Ferrando Molina F."/>
            <person name="Lopez Del Egido L."/>
            <person name="Lafos M."/>
            <person name="Langarica-Fuentes A."/>
            <person name="Gebre Yohannes G."/>
            <person name="Young M.W."/>
            <person name="Martin P."/>
            <person name="Gantlett R."/>
            <person name="Kenicer G."/>
            <person name="Hawes C."/>
            <person name="Begg G.S."/>
            <person name="Quilliam R.S."/>
            <person name="Squire G.R."/>
            <person name="Poole P.S."/>
            <person name="Young P.W."/>
            <person name="Iannetta P.M."/>
            <person name="James E.K."/>
        </authorList>
    </citation>
    <scope>NUCLEOTIDE SEQUENCE [LARGE SCALE GENOMIC DNA]</scope>
    <source>
        <strain evidence="2 3">JHI985</strain>
    </source>
</reference>
<feature type="domain" description="Transposase IS204/IS1001/IS1096/IS1165 DDE" evidence="1">
    <location>
        <begin position="26"/>
        <end position="68"/>
    </location>
</feature>